<reference evidence="1" key="3">
    <citation type="journal article" date="2017" name="Nature">
        <title>Genome sequence of the progenitor of the wheat D genome Aegilops tauschii.</title>
        <authorList>
            <person name="Luo M.C."/>
            <person name="Gu Y.Q."/>
            <person name="Puiu D."/>
            <person name="Wang H."/>
            <person name="Twardziok S.O."/>
            <person name="Deal K.R."/>
            <person name="Huo N."/>
            <person name="Zhu T."/>
            <person name="Wang L."/>
            <person name="Wang Y."/>
            <person name="McGuire P.E."/>
            <person name="Liu S."/>
            <person name="Long H."/>
            <person name="Ramasamy R.K."/>
            <person name="Rodriguez J.C."/>
            <person name="Van S.L."/>
            <person name="Yuan L."/>
            <person name="Wang Z."/>
            <person name="Xia Z."/>
            <person name="Xiao L."/>
            <person name="Anderson O.D."/>
            <person name="Ouyang S."/>
            <person name="Liang Y."/>
            <person name="Zimin A.V."/>
            <person name="Pertea G."/>
            <person name="Qi P."/>
            <person name="Bennetzen J.L."/>
            <person name="Dai X."/>
            <person name="Dawson M.W."/>
            <person name="Muller H.G."/>
            <person name="Kugler K."/>
            <person name="Rivarola-Duarte L."/>
            <person name="Spannagl M."/>
            <person name="Mayer K.F.X."/>
            <person name="Lu F.H."/>
            <person name="Bevan M.W."/>
            <person name="Leroy P."/>
            <person name="Li P."/>
            <person name="You F.M."/>
            <person name="Sun Q."/>
            <person name="Liu Z."/>
            <person name="Lyons E."/>
            <person name="Wicker T."/>
            <person name="Salzberg S.L."/>
            <person name="Devos K.M."/>
            <person name="Dvorak J."/>
        </authorList>
    </citation>
    <scope>NUCLEOTIDE SEQUENCE [LARGE SCALE GENOMIC DNA]</scope>
    <source>
        <strain evidence="1">cv. AL8/78</strain>
    </source>
</reference>
<sequence length="75" mass="8610">KIRSWPPPSPRADRGVESVPSSRLARLAFSDLWWVPPFLVRRCGRLGNEIGPRSRPYLLCRFLSLSFCWIIVEAA</sequence>
<accession>A0A453Q3H8</accession>
<reference evidence="1" key="5">
    <citation type="journal article" date="2021" name="G3 (Bethesda)">
        <title>Aegilops tauschii genome assembly Aet v5.0 features greater sequence contiguity and improved annotation.</title>
        <authorList>
            <person name="Wang L."/>
            <person name="Zhu T."/>
            <person name="Rodriguez J.C."/>
            <person name="Deal K.R."/>
            <person name="Dubcovsky J."/>
            <person name="McGuire P.E."/>
            <person name="Lux T."/>
            <person name="Spannagl M."/>
            <person name="Mayer K.F.X."/>
            <person name="Baldrich P."/>
            <person name="Meyers B.C."/>
            <person name="Huo N."/>
            <person name="Gu Y.Q."/>
            <person name="Zhou H."/>
            <person name="Devos K.M."/>
            <person name="Bennetzen J.L."/>
            <person name="Unver T."/>
            <person name="Budak H."/>
            <person name="Gulick P.J."/>
            <person name="Galiba G."/>
            <person name="Kalapos B."/>
            <person name="Nelson D.R."/>
            <person name="Li P."/>
            <person name="You F.M."/>
            <person name="Luo M.C."/>
            <person name="Dvorak J."/>
        </authorList>
    </citation>
    <scope>NUCLEOTIDE SEQUENCE [LARGE SCALE GENOMIC DNA]</scope>
    <source>
        <strain evidence="1">cv. AL8/78</strain>
    </source>
</reference>
<dbReference type="AlphaFoldDB" id="A0A453Q3H8"/>
<organism evidence="1 2">
    <name type="scientific">Aegilops tauschii subsp. strangulata</name>
    <name type="common">Goatgrass</name>
    <dbReference type="NCBI Taxonomy" id="200361"/>
    <lineage>
        <taxon>Eukaryota</taxon>
        <taxon>Viridiplantae</taxon>
        <taxon>Streptophyta</taxon>
        <taxon>Embryophyta</taxon>
        <taxon>Tracheophyta</taxon>
        <taxon>Spermatophyta</taxon>
        <taxon>Magnoliopsida</taxon>
        <taxon>Liliopsida</taxon>
        <taxon>Poales</taxon>
        <taxon>Poaceae</taxon>
        <taxon>BOP clade</taxon>
        <taxon>Pooideae</taxon>
        <taxon>Triticodae</taxon>
        <taxon>Triticeae</taxon>
        <taxon>Triticinae</taxon>
        <taxon>Aegilops</taxon>
    </lineage>
</organism>
<proteinExistence type="predicted"/>
<evidence type="ECO:0000313" key="1">
    <source>
        <dbReference type="EnsemblPlants" id="AET6Gv20961100.22"/>
    </source>
</evidence>
<protein>
    <submittedName>
        <fullName evidence="1">Uncharacterized protein</fullName>
    </submittedName>
</protein>
<dbReference type="Proteomes" id="UP000015105">
    <property type="component" value="Chromosome 6D"/>
</dbReference>
<keyword evidence="2" id="KW-1185">Reference proteome</keyword>
<dbReference type="EnsemblPlants" id="AET6Gv20961100.22">
    <property type="protein sequence ID" value="AET6Gv20961100.22"/>
    <property type="gene ID" value="AET6Gv20961100"/>
</dbReference>
<reference evidence="2" key="2">
    <citation type="journal article" date="2017" name="Nat. Plants">
        <title>The Aegilops tauschii genome reveals multiple impacts of transposons.</title>
        <authorList>
            <person name="Zhao G."/>
            <person name="Zou C."/>
            <person name="Li K."/>
            <person name="Wang K."/>
            <person name="Li T."/>
            <person name="Gao L."/>
            <person name="Zhang X."/>
            <person name="Wang H."/>
            <person name="Yang Z."/>
            <person name="Liu X."/>
            <person name="Jiang W."/>
            <person name="Mao L."/>
            <person name="Kong X."/>
            <person name="Jiao Y."/>
            <person name="Jia J."/>
        </authorList>
    </citation>
    <scope>NUCLEOTIDE SEQUENCE [LARGE SCALE GENOMIC DNA]</scope>
    <source>
        <strain evidence="2">cv. AL8/78</strain>
    </source>
</reference>
<reference evidence="1" key="4">
    <citation type="submission" date="2019-03" db="UniProtKB">
        <authorList>
            <consortium name="EnsemblPlants"/>
        </authorList>
    </citation>
    <scope>IDENTIFICATION</scope>
</reference>
<evidence type="ECO:0000313" key="2">
    <source>
        <dbReference type="Proteomes" id="UP000015105"/>
    </source>
</evidence>
<reference evidence="2" key="1">
    <citation type="journal article" date="2014" name="Science">
        <title>Ancient hybridizations among the ancestral genomes of bread wheat.</title>
        <authorList>
            <consortium name="International Wheat Genome Sequencing Consortium,"/>
            <person name="Marcussen T."/>
            <person name="Sandve S.R."/>
            <person name="Heier L."/>
            <person name="Spannagl M."/>
            <person name="Pfeifer M."/>
            <person name="Jakobsen K.S."/>
            <person name="Wulff B.B."/>
            <person name="Steuernagel B."/>
            <person name="Mayer K.F."/>
            <person name="Olsen O.A."/>
        </authorList>
    </citation>
    <scope>NUCLEOTIDE SEQUENCE [LARGE SCALE GENOMIC DNA]</scope>
    <source>
        <strain evidence="2">cv. AL8/78</strain>
    </source>
</reference>
<dbReference type="Gramene" id="AET6Gv20961100.22">
    <property type="protein sequence ID" value="AET6Gv20961100.22"/>
    <property type="gene ID" value="AET6Gv20961100"/>
</dbReference>
<name>A0A453Q3H8_AEGTS</name>